<protein>
    <submittedName>
        <fullName evidence="1">Biliverdin-producing heme oxygenase</fullName>
    </submittedName>
</protein>
<accession>A0ABW5CHR2</accession>
<dbReference type="CDD" id="cd19166">
    <property type="entry name" value="HemeO-bac"/>
    <property type="match status" value="1"/>
</dbReference>
<comment type="caution">
    <text evidence="1">The sequence shown here is derived from an EMBL/GenBank/DDBJ whole genome shotgun (WGS) entry which is preliminary data.</text>
</comment>
<reference evidence="2" key="1">
    <citation type="journal article" date="2019" name="Int. J. Syst. Evol. Microbiol.">
        <title>The Global Catalogue of Microorganisms (GCM) 10K type strain sequencing project: providing services to taxonomists for standard genome sequencing and annotation.</title>
        <authorList>
            <consortium name="The Broad Institute Genomics Platform"/>
            <consortium name="The Broad Institute Genome Sequencing Center for Infectious Disease"/>
            <person name="Wu L."/>
            <person name="Ma J."/>
        </authorList>
    </citation>
    <scope>NUCLEOTIDE SEQUENCE [LARGE SCALE GENOMIC DNA]</scope>
    <source>
        <strain evidence="2">ZS-35-S2</strain>
    </source>
</reference>
<gene>
    <name evidence="1" type="ORF">ACFSKQ_04990</name>
</gene>
<organism evidence="1 2">
    <name type="scientific">Aureimonas populi</name>
    <dbReference type="NCBI Taxonomy" id="1701758"/>
    <lineage>
        <taxon>Bacteria</taxon>
        <taxon>Pseudomonadati</taxon>
        <taxon>Pseudomonadota</taxon>
        <taxon>Alphaproteobacteria</taxon>
        <taxon>Hyphomicrobiales</taxon>
        <taxon>Aurantimonadaceae</taxon>
        <taxon>Aureimonas</taxon>
    </lineage>
</organism>
<dbReference type="Proteomes" id="UP001597371">
    <property type="component" value="Unassembled WGS sequence"/>
</dbReference>
<dbReference type="InterPro" id="IPR016084">
    <property type="entry name" value="Haem_Oase-like_multi-hlx"/>
</dbReference>
<proteinExistence type="predicted"/>
<sequence>MPDAPRPHRPDHRLRARLREGTRERHERLDALFDPMFRTGDLAPYHRFIRMNHACHEALEPLIAAPLASLLPDWAEGSRLPQLRRDMAEMALAPLPAPAFGTPDTVAAVGIGYVLEGSRLGGMILLRRLHKLEAGALSSRPSAHYLASSEGAERFNRFLKAASGLDWQEARFARCLAAANAAFDCFLAAARAAGAEPEPRAAIS</sequence>
<evidence type="ECO:0000313" key="1">
    <source>
        <dbReference type="EMBL" id="MFD2236819.1"/>
    </source>
</evidence>
<name>A0ABW5CHR2_9HYPH</name>
<evidence type="ECO:0000313" key="2">
    <source>
        <dbReference type="Proteomes" id="UP001597371"/>
    </source>
</evidence>
<dbReference type="EMBL" id="JBHUIJ010000005">
    <property type="protein sequence ID" value="MFD2236819.1"/>
    <property type="molecule type" value="Genomic_DNA"/>
</dbReference>
<dbReference type="Gene3D" id="1.20.910.10">
    <property type="entry name" value="Heme oxygenase-like"/>
    <property type="match status" value="1"/>
</dbReference>
<dbReference type="SUPFAM" id="SSF48613">
    <property type="entry name" value="Heme oxygenase-like"/>
    <property type="match status" value="1"/>
</dbReference>
<dbReference type="RefSeq" id="WP_209739781.1">
    <property type="nucleotide sequence ID" value="NZ_CP072611.1"/>
</dbReference>
<keyword evidence="2" id="KW-1185">Reference proteome</keyword>